<protein>
    <recommendedName>
        <fullName evidence="3">DUF4124 domain-containing protein</fullName>
    </recommendedName>
</protein>
<dbReference type="Proteomes" id="UP000553343">
    <property type="component" value="Unassembled WGS sequence"/>
</dbReference>
<keyword evidence="2" id="KW-1185">Reference proteome</keyword>
<name>A0A850T029_9BACT</name>
<evidence type="ECO:0008006" key="3">
    <source>
        <dbReference type="Google" id="ProtNLM"/>
    </source>
</evidence>
<evidence type="ECO:0000313" key="1">
    <source>
        <dbReference type="EMBL" id="NWH06884.1"/>
    </source>
</evidence>
<sequence>MAYLSEKIMSIAGIGFQLIFLFSLIMLFSSVSYAEMVMYRDANGVLCFSNTGPAVDSEIEKTYKETKGSVSFPKKYESVEKQELQEIDVQIESNPAEVQMQKKEAQALIQRQKDKEIQAQFEKKIAFEKRRLDEALRHYRVDCPNFRTRSGHSYNISSRGRNAHRNFCREKYDQIAKSIKLLEKDPEYYFYRGAFPFSRPTEQFFKQELDA</sequence>
<dbReference type="AlphaFoldDB" id="A0A850T029"/>
<dbReference type="EMBL" id="JACADJ010000131">
    <property type="protein sequence ID" value="NWH06884.1"/>
    <property type="molecule type" value="Genomic_DNA"/>
</dbReference>
<organism evidence="1 2">
    <name type="scientific">Desulfobacter latus</name>
    <dbReference type="NCBI Taxonomy" id="2292"/>
    <lineage>
        <taxon>Bacteria</taxon>
        <taxon>Pseudomonadati</taxon>
        <taxon>Thermodesulfobacteriota</taxon>
        <taxon>Desulfobacteria</taxon>
        <taxon>Desulfobacterales</taxon>
        <taxon>Desulfobacteraceae</taxon>
        <taxon>Desulfobacter</taxon>
    </lineage>
</organism>
<dbReference type="RefSeq" id="WP_178368329.1">
    <property type="nucleotide sequence ID" value="NZ_JACADJ010000131.1"/>
</dbReference>
<accession>A0A850T029</accession>
<proteinExistence type="predicted"/>
<gene>
    <name evidence="1" type="ORF">HXW94_18195</name>
</gene>
<reference evidence="1 2" key="1">
    <citation type="submission" date="2020-06" db="EMBL/GenBank/DDBJ databases">
        <title>High-quality draft genome of sulfate reducer Desulfobacter latus type strain AcrS2 isolated from marine sediment.</title>
        <authorList>
            <person name="Hoppe M."/>
            <person name="Larsen C.K."/>
            <person name="Marshall I.P.G."/>
            <person name="Schramm A."/>
            <person name="Marietou A.G."/>
        </authorList>
    </citation>
    <scope>NUCLEOTIDE SEQUENCE [LARGE SCALE GENOMIC DNA]</scope>
    <source>
        <strain evidence="1 2">AcRS2</strain>
    </source>
</reference>
<evidence type="ECO:0000313" key="2">
    <source>
        <dbReference type="Proteomes" id="UP000553343"/>
    </source>
</evidence>
<comment type="caution">
    <text evidence="1">The sequence shown here is derived from an EMBL/GenBank/DDBJ whole genome shotgun (WGS) entry which is preliminary data.</text>
</comment>